<feature type="compositionally biased region" description="Acidic residues" evidence="5">
    <location>
        <begin position="59"/>
        <end position="68"/>
    </location>
</feature>
<accession>A0ABD2MV76</accession>
<gene>
    <name evidence="7" type="ORF">HHI36_009268</name>
</gene>
<name>A0ABD2MV76_9CUCU</name>
<comment type="caution">
    <text evidence="7">The sequence shown here is derived from an EMBL/GenBank/DDBJ whole genome shotgun (WGS) entry which is preliminary data.</text>
</comment>
<comment type="subcellular location">
    <subcellularLocation>
        <location evidence="1">Secreted</location>
    </subcellularLocation>
</comment>
<comment type="similarity">
    <text evidence="2 4">Belongs to the AB hydrolase superfamily. Lipase family.</text>
</comment>
<dbReference type="Pfam" id="PF00151">
    <property type="entry name" value="Lipase"/>
    <property type="match status" value="1"/>
</dbReference>
<dbReference type="EMBL" id="JABFTP020000021">
    <property type="protein sequence ID" value="KAL3270212.1"/>
    <property type="molecule type" value="Genomic_DNA"/>
</dbReference>
<proteinExistence type="inferred from homology"/>
<evidence type="ECO:0000256" key="3">
    <source>
        <dbReference type="ARBA" id="ARBA00022525"/>
    </source>
</evidence>
<evidence type="ECO:0000256" key="4">
    <source>
        <dbReference type="RuleBase" id="RU004262"/>
    </source>
</evidence>
<evidence type="ECO:0000256" key="5">
    <source>
        <dbReference type="SAM" id="MobiDB-lite"/>
    </source>
</evidence>
<dbReference type="InterPro" id="IPR000734">
    <property type="entry name" value="TAG_lipase"/>
</dbReference>
<organism evidence="7 8">
    <name type="scientific">Cryptolaemus montrouzieri</name>
    <dbReference type="NCBI Taxonomy" id="559131"/>
    <lineage>
        <taxon>Eukaryota</taxon>
        <taxon>Metazoa</taxon>
        <taxon>Ecdysozoa</taxon>
        <taxon>Arthropoda</taxon>
        <taxon>Hexapoda</taxon>
        <taxon>Insecta</taxon>
        <taxon>Pterygota</taxon>
        <taxon>Neoptera</taxon>
        <taxon>Endopterygota</taxon>
        <taxon>Coleoptera</taxon>
        <taxon>Polyphaga</taxon>
        <taxon>Cucujiformia</taxon>
        <taxon>Coccinelloidea</taxon>
        <taxon>Coccinellidae</taxon>
        <taxon>Scymninae</taxon>
        <taxon>Scymnini</taxon>
        <taxon>Cryptolaemus</taxon>
    </lineage>
</organism>
<dbReference type="SUPFAM" id="SSF53474">
    <property type="entry name" value="alpha/beta-Hydrolases"/>
    <property type="match status" value="1"/>
</dbReference>
<evidence type="ECO:0000256" key="1">
    <source>
        <dbReference type="ARBA" id="ARBA00004613"/>
    </source>
</evidence>
<dbReference type="AlphaFoldDB" id="A0ABD2MV76"/>
<keyword evidence="3" id="KW-0964">Secreted</keyword>
<reference evidence="7 8" key="1">
    <citation type="journal article" date="2021" name="BMC Biol.">
        <title>Horizontally acquired antibacterial genes associated with adaptive radiation of ladybird beetles.</title>
        <authorList>
            <person name="Li H.S."/>
            <person name="Tang X.F."/>
            <person name="Huang Y.H."/>
            <person name="Xu Z.Y."/>
            <person name="Chen M.L."/>
            <person name="Du X.Y."/>
            <person name="Qiu B.Y."/>
            <person name="Chen P.T."/>
            <person name="Zhang W."/>
            <person name="Slipinski A."/>
            <person name="Escalona H.E."/>
            <person name="Waterhouse R.M."/>
            <person name="Zwick A."/>
            <person name="Pang H."/>
        </authorList>
    </citation>
    <scope>NUCLEOTIDE SEQUENCE [LARGE SCALE GENOMIC DNA]</scope>
    <source>
        <strain evidence="7">SYSU2018</strain>
    </source>
</reference>
<evidence type="ECO:0000256" key="2">
    <source>
        <dbReference type="ARBA" id="ARBA00010701"/>
    </source>
</evidence>
<dbReference type="PANTHER" id="PTHR11610:SF36">
    <property type="entry name" value="LIPASE MEMBER H-A-LIKE PROTEIN"/>
    <property type="match status" value="1"/>
</dbReference>
<keyword evidence="8" id="KW-1185">Reference proteome</keyword>
<evidence type="ECO:0000313" key="8">
    <source>
        <dbReference type="Proteomes" id="UP001516400"/>
    </source>
</evidence>
<dbReference type="Proteomes" id="UP001516400">
    <property type="component" value="Unassembled WGS sequence"/>
</dbReference>
<feature type="compositionally biased region" description="Basic and acidic residues" evidence="5">
    <location>
        <begin position="107"/>
        <end position="135"/>
    </location>
</feature>
<dbReference type="InterPro" id="IPR029058">
    <property type="entry name" value="AB_hydrolase_fold"/>
</dbReference>
<dbReference type="Gene3D" id="3.40.50.1820">
    <property type="entry name" value="alpha/beta hydrolase"/>
    <property type="match status" value="1"/>
</dbReference>
<dbReference type="PANTHER" id="PTHR11610">
    <property type="entry name" value="LIPASE"/>
    <property type="match status" value="1"/>
</dbReference>
<feature type="region of interest" description="Disordered" evidence="5">
    <location>
        <begin position="54"/>
        <end position="138"/>
    </location>
</feature>
<protein>
    <recommendedName>
        <fullName evidence="6">Lipase domain-containing protein</fullName>
    </recommendedName>
</protein>
<evidence type="ECO:0000259" key="6">
    <source>
        <dbReference type="Pfam" id="PF00151"/>
    </source>
</evidence>
<feature type="compositionally biased region" description="Polar residues" evidence="5">
    <location>
        <begin position="70"/>
        <end position="102"/>
    </location>
</feature>
<evidence type="ECO:0000313" key="7">
    <source>
        <dbReference type="EMBL" id="KAL3270212.1"/>
    </source>
</evidence>
<feature type="domain" description="Lipase" evidence="6">
    <location>
        <begin position="99"/>
        <end position="330"/>
    </location>
</feature>
<dbReference type="InterPro" id="IPR013818">
    <property type="entry name" value="Lipase"/>
</dbReference>
<dbReference type="GO" id="GO:0005576">
    <property type="term" value="C:extracellular region"/>
    <property type="evidence" value="ECO:0007669"/>
    <property type="project" value="UniProtKB-SubCell"/>
</dbReference>
<sequence>MKELYNTTTLVANKQCRSKKPIDDKHRNPLVNAIGQVRRWQECLRELFQNEILDGVDQPTDEEDEDVTENSRNSTQHNESNLTTPEEENQTSNLPNQRQVCSSVRVPDMESNKTHSETANHYKLQSEENPKHPMANEEPIESVSNDRFYLLSAYLSREDYNILTVDWKPLSRFPCYLSALSNTKLVAQCTAKLYAFMMDNGAAAEDTTCVGHSLGAHICGMISNHLNIKQHRIIGLDPARPLIDRYADNVWMLTRDDAHQVQIIHTNAGFLGEIDQIGHVDFCVNGGRIQPGCRGHRLRIARCSHFQSACYFANTVFRANSSIGYPCSSRCPKTNNDWGILPGNSIPMGEDTPYGARGMYCVTAKSTEECPFN</sequence>